<keyword evidence="1" id="KW-0472">Membrane</keyword>
<sequence length="54" mass="6107">MLLWFLGRVLPSHLYFCLGGSFFFVSAQTYITSTNLAILAHLSLRLLYEPVAKS</sequence>
<dbReference type="AlphaFoldDB" id="A0A0C2HXW7"/>
<feature type="transmembrane region" description="Helical" evidence="1">
    <location>
        <begin position="12"/>
        <end position="31"/>
    </location>
</feature>
<reference evidence="2 3" key="1">
    <citation type="submission" date="2015-01" db="EMBL/GenBank/DDBJ databases">
        <title>Complete genome of Pseudomonas batumici UCM B-321 producer of the batumin antibiotic with strong antistaphilococcal and potential anticancer activity.</title>
        <authorList>
            <person name="Klochko V.V."/>
            <person name="Zelena L.B."/>
            <person name="Elena K.A."/>
            <person name="Reva O.N."/>
        </authorList>
    </citation>
    <scope>NUCLEOTIDE SEQUENCE [LARGE SCALE GENOMIC DNA]</scope>
    <source>
        <strain evidence="2 3">UCM B-321</strain>
    </source>
</reference>
<organism evidence="2 3">
    <name type="scientific">Pseudomonas batumici</name>
    <dbReference type="NCBI Taxonomy" id="226910"/>
    <lineage>
        <taxon>Bacteria</taxon>
        <taxon>Pseudomonadati</taxon>
        <taxon>Pseudomonadota</taxon>
        <taxon>Gammaproteobacteria</taxon>
        <taxon>Pseudomonadales</taxon>
        <taxon>Pseudomonadaceae</taxon>
        <taxon>Pseudomonas</taxon>
    </lineage>
</organism>
<comment type="caution">
    <text evidence="2">The sequence shown here is derived from an EMBL/GenBank/DDBJ whole genome shotgun (WGS) entry which is preliminary data.</text>
</comment>
<protein>
    <submittedName>
        <fullName evidence="2">Uncharacterized protein</fullName>
    </submittedName>
</protein>
<keyword evidence="1" id="KW-0812">Transmembrane</keyword>
<evidence type="ECO:0000256" key="1">
    <source>
        <dbReference type="SAM" id="Phobius"/>
    </source>
</evidence>
<evidence type="ECO:0000313" key="2">
    <source>
        <dbReference type="EMBL" id="KIH81991.1"/>
    </source>
</evidence>
<evidence type="ECO:0000313" key="3">
    <source>
        <dbReference type="Proteomes" id="UP000031535"/>
    </source>
</evidence>
<dbReference type="EMBL" id="JXDG01000057">
    <property type="protein sequence ID" value="KIH81991.1"/>
    <property type="molecule type" value="Genomic_DNA"/>
</dbReference>
<dbReference type="Proteomes" id="UP000031535">
    <property type="component" value="Unassembled WGS sequence"/>
</dbReference>
<name>A0A0C2HXW7_9PSED</name>
<accession>A0A0C2HXW7</accession>
<keyword evidence="3" id="KW-1185">Reference proteome</keyword>
<keyword evidence="1" id="KW-1133">Transmembrane helix</keyword>
<dbReference type="PATRIC" id="fig|226910.6.peg.4288"/>
<gene>
    <name evidence="2" type="ORF">UCMB321_4296</name>
</gene>
<proteinExistence type="predicted"/>